<reference evidence="1" key="1">
    <citation type="submission" date="2021-02" db="EMBL/GenBank/DDBJ databases">
        <title>Metagenome analyses of Stigonema ocellatum DSM 106950, Chlorogloea purpurea SAG 13.99 and Gomphosphaeria aponina DSM 107014.</title>
        <authorList>
            <person name="Marter P."/>
            <person name="Huang S."/>
        </authorList>
    </citation>
    <scope>NUCLEOTIDE SEQUENCE</scope>
    <source>
        <strain evidence="1">JP213</strain>
    </source>
</reference>
<dbReference type="PANTHER" id="PTHR43300">
    <property type="entry name" value="ACETYLTRANSFERASE"/>
    <property type="match status" value="1"/>
</dbReference>
<dbReference type="Proteomes" id="UP000767446">
    <property type="component" value="Unassembled WGS sequence"/>
</dbReference>
<dbReference type="InterPro" id="IPR050179">
    <property type="entry name" value="Trans_hexapeptide_repeat"/>
</dbReference>
<gene>
    <name evidence="1" type="ORF">DSM107014_03100</name>
</gene>
<dbReference type="Gene3D" id="2.160.10.10">
    <property type="entry name" value="Hexapeptide repeat proteins"/>
    <property type="match status" value="1"/>
</dbReference>
<dbReference type="EMBL" id="JADQBC010000013">
    <property type="protein sequence ID" value="MBR8826885.1"/>
    <property type="molecule type" value="Genomic_DNA"/>
</dbReference>
<dbReference type="InterPro" id="IPR011004">
    <property type="entry name" value="Trimer_LpxA-like_sf"/>
</dbReference>
<name>A0A941JUJ6_9CHRO</name>
<dbReference type="GO" id="GO:0043886">
    <property type="term" value="F:structural constituent of carboxysome shell"/>
    <property type="evidence" value="ECO:0007669"/>
    <property type="project" value="UniProtKB-ARBA"/>
</dbReference>
<proteinExistence type="predicted"/>
<evidence type="ECO:0000313" key="2">
    <source>
        <dbReference type="Proteomes" id="UP000767446"/>
    </source>
</evidence>
<dbReference type="AlphaFoldDB" id="A0A941JUJ6"/>
<sequence length="233" mass="25953">MMESELKASLLSPLLIKAYRYPLMQKQPMQQLLKVIFLLTEGGCYRSATLRKILKTYNNVELGAYSYGFIPDLMNPFIFPAGVTIGRYVSIAQNVCVFLQNHPIERLSTHPYFYAPSLGYVQENTLPPSTSLEIGHDAWIGHGALITPGCNRIGIGAVVGAGAIVTKDVPDFAIVAGNPAKLIRKRFSDEVGEIILKSKWWEKSIDELKPYIKDMLLAVNEQPFQHSLLLSQA</sequence>
<protein>
    <submittedName>
        <fullName evidence="1">CatB-related O-acetyltransferase</fullName>
    </submittedName>
</protein>
<dbReference type="SUPFAM" id="SSF51161">
    <property type="entry name" value="Trimeric LpxA-like enzymes"/>
    <property type="match status" value="1"/>
</dbReference>
<comment type="caution">
    <text evidence="1">The sequence shown here is derived from an EMBL/GenBank/DDBJ whole genome shotgun (WGS) entry which is preliminary data.</text>
</comment>
<accession>A0A941JUJ6</accession>
<organism evidence="1 2">
    <name type="scientific">Gomphosphaeria aponina SAG 52.96 = DSM 107014</name>
    <dbReference type="NCBI Taxonomy" id="1521640"/>
    <lineage>
        <taxon>Bacteria</taxon>
        <taxon>Bacillati</taxon>
        <taxon>Cyanobacteriota</taxon>
        <taxon>Cyanophyceae</taxon>
        <taxon>Oscillatoriophycideae</taxon>
        <taxon>Chroococcales</taxon>
        <taxon>Gomphosphaeriaceae</taxon>
        <taxon>Gomphosphaeria</taxon>
    </lineage>
</organism>
<dbReference type="CDD" id="cd03349">
    <property type="entry name" value="LbH_XAT"/>
    <property type="match status" value="1"/>
</dbReference>
<dbReference type="PANTHER" id="PTHR43300:SF11">
    <property type="entry name" value="ACETYLTRANSFERASE RV3034C-RELATED"/>
    <property type="match status" value="1"/>
</dbReference>
<evidence type="ECO:0000313" key="1">
    <source>
        <dbReference type="EMBL" id="MBR8826885.1"/>
    </source>
</evidence>
<dbReference type="GO" id="GO:0031470">
    <property type="term" value="C:carboxysome"/>
    <property type="evidence" value="ECO:0007669"/>
    <property type="project" value="UniProtKB-ARBA"/>
</dbReference>